<evidence type="ECO:0000256" key="4">
    <source>
        <dbReference type="ARBA" id="ARBA00022801"/>
    </source>
</evidence>
<keyword evidence="6" id="KW-0482">Metalloprotease</keyword>
<organism evidence="8 9">
    <name type="scientific">Agathobacter rectalis</name>
    <dbReference type="NCBI Taxonomy" id="39491"/>
    <lineage>
        <taxon>Bacteria</taxon>
        <taxon>Bacillati</taxon>
        <taxon>Bacillota</taxon>
        <taxon>Clostridia</taxon>
        <taxon>Lachnospirales</taxon>
        <taxon>Lachnospiraceae</taxon>
        <taxon>Agathobacter</taxon>
    </lineage>
</organism>
<dbReference type="InterPro" id="IPR001405">
    <property type="entry name" value="UPF0758"/>
</dbReference>
<sequence length="200" mass="22952">MHPTPYVEYLIVGRSLYKTSAIFQFKEEPKMRIVNARLRLDDEGVPRVVKSTAKLYPEIQYFGNAQDIVKVMTDVFEIHKETQEVLYLIALNLKSKPLAFFEIGRGNIQETIVDARGIMIRLMMCNASSFILVHNHPSGDCTPSKPDMMVAERIKQLSDLMGVYFLENLIIGADKSCFSFFINVWDKENNNDKNKDHVEA</sequence>
<dbReference type="PROSITE" id="PS50249">
    <property type="entry name" value="MPN"/>
    <property type="match status" value="1"/>
</dbReference>
<keyword evidence="5" id="KW-0862">Zinc</keyword>
<dbReference type="PANTHER" id="PTHR30471:SF3">
    <property type="entry name" value="UPF0758 PROTEIN YEES-RELATED"/>
    <property type="match status" value="1"/>
</dbReference>
<name>A0A7X2M900_9FIRM</name>
<dbReference type="GO" id="GO:0046872">
    <property type="term" value="F:metal ion binding"/>
    <property type="evidence" value="ECO:0007669"/>
    <property type="project" value="UniProtKB-KW"/>
</dbReference>
<dbReference type="GO" id="GO:0008237">
    <property type="term" value="F:metallopeptidase activity"/>
    <property type="evidence" value="ECO:0007669"/>
    <property type="project" value="UniProtKB-KW"/>
</dbReference>
<dbReference type="Proteomes" id="UP000465607">
    <property type="component" value="Unassembled WGS sequence"/>
</dbReference>
<keyword evidence="4" id="KW-0378">Hydrolase</keyword>
<feature type="domain" description="MPN" evidence="7">
    <location>
        <begin position="61"/>
        <end position="186"/>
    </location>
</feature>
<keyword evidence="3" id="KW-0479">Metal-binding</keyword>
<evidence type="ECO:0000313" key="9">
    <source>
        <dbReference type="Proteomes" id="UP000465607"/>
    </source>
</evidence>
<keyword evidence="2" id="KW-0645">Protease</keyword>
<accession>A0A7X2M900</accession>
<protein>
    <recommendedName>
        <fullName evidence="7">MPN domain-containing protein</fullName>
    </recommendedName>
</protein>
<dbReference type="InterPro" id="IPR037518">
    <property type="entry name" value="MPN"/>
</dbReference>
<comment type="similarity">
    <text evidence="1">Belongs to the UPF0758 family.</text>
</comment>
<dbReference type="PROSITE" id="PS01302">
    <property type="entry name" value="UPF0758"/>
    <property type="match status" value="1"/>
</dbReference>
<evidence type="ECO:0000259" key="7">
    <source>
        <dbReference type="PROSITE" id="PS50249"/>
    </source>
</evidence>
<reference evidence="8 9" key="1">
    <citation type="journal article" date="2019" name="Nat. Med.">
        <title>A library of human gut bacterial isolates paired with longitudinal multiomics data enables mechanistic microbiome research.</title>
        <authorList>
            <person name="Poyet M."/>
            <person name="Groussin M."/>
            <person name="Gibbons S.M."/>
            <person name="Avila-Pacheco J."/>
            <person name="Jiang X."/>
            <person name="Kearney S.M."/>
            <person name="Perrotta A.R."/>
            <person name="Berdy B."/>
            <person name="Zhao S."/>
            <person name="Lieberman T.D."/>
            <person name="Swanson P.K."/>
            <person name="Smith M."/>
            <person name="Roesemann S."/>
            <person name="Alexander J.E."/>
            <person name="Rich S.A."/>
            <person name="Livny J."/>
            <person name="Vlamakis H."/>
            <person name="Clish C."/>
            <person name="Bullock K."/>
            <person name="Deik A."/>
            <person name="Scott J."/>
            <person name="Pierce K.A."/>
            <person name="Xavier R.J."/>
            <person name="Alm E.J."/>
        </authorList>
    </citation>
    <scope>NUCLEOTIDE SEQUENCE [LARGE SCALE GENOMIC DNA]</scope>
    <source>
        <strain evidence="8 9">BIOML-A5</strain>
    </source>
</reference>
<comment type="caution">
    <text evidence="8">The sequence shown here is derived from an EMBL/GenBank/DDBJ whole genome shotgun (WGS) entry which is preliminary data.</text>
</comment>
<dbReference type="EMBL" id="WKQV01000002">
    <property type="protein sequence ID" value="MSD26147.1"/>
    <property type="molecule type" value="Genomic_DNA"/>
</dbReference>
<dbReference type="CDD" id="cd08071">
    <property type="entry name" value="MPN_DUF2466"/>
    <property type="match status" value="1"/>
</dbReference>
<evidence type="ECO:0000256" key="3">
    <source>
        <dbReference type="ARBA" id="ARBA00022723"/>
    </source>
</evidence>
<evidence type="ECO:0000256" key="1">
    <source>
        <dbReference type="ARBA" id="ARBA00010243"/>
    </source>
</evidence>
<dbReference type="AlphaFoldDB" id="A0A7X2M900"/>
<evidence type="ECO:0000313" key="8">
    <source>
        <dbReference type="EMBL" id="MSD26147.1"/>
    </source>
</evidence>
<dbReference type="Pfam" id="PF04002">
    <property type="entry name" value="RadC"/>
    <property type="match status" value="1"/>
</dbReference>
<dbReference type="InterPro" id="IPR025657">
    <property type="entry name" value="RadC_JAB"/>
</dbReference>
<dbReference type="GO" id="GO:0006508">
    <property type="term" value="P:proteolysis"/>
    <property type="evidence" value="ECO:0007669"/>
    <property type="project" value="UniProtKB-KW"/>
</dbReference>
<dbReference type="InterPro" id="IPR020891">
    <property type="entry name" value="UPF0758_CS"/>
</dbReference>
<gene>
    <name evidence="8" type="ORF">GKE44_02945</name>
</gene>
<evidence type="ECO:0000256" key="6">
    <source>
        <dbReference type="ARBA" id="ARBA00023049"/>
    </source>
</evidence>
<evidence type="ECO:0000256" key="2">
    <source>
        <dbReference type="ARBA" id="ARBA00022670"/>
    </source>
</evidence>
<dbReference type="Gene3D" id="3.40.140.10">
    <property type="entry name" value="Cytidine Deaminase, domain 2"/>
    <property type="match status" value="1"/>
</dbReference>
<proteinExistence type="inferred from homology"/>
<evidence type="ECO:0000256" key="5">
    <source>
        <dbReference type="ARBA" id="ARBA00022833"/>
    </source>
</evidence>
<dbReference type="PANTHER" id="PTHR30471">
    <property type="entry name" value="DNA REPAIR PROTEIN RADC"/>
    <property type="match status" value="1"/>
</dbReference>